<evidence type="ECO:0000259" key="1">
    <source>
        <dbReference type="Pfam" id="PF02627"/>
    </source>
</evidence>
<organism evidence="2 3">
    <name type="scientific">Secundilactobacillus pentosiphilus</name>
    <dbReference type="NCBI Taxonomy" id="1714682"/>
    <lineage>
        <taxon>Bacteria</taxon>
        <taxon>Bacillati</taxon>
        <taxon>Bacillota</taxon>
        <taxon>Bacilli</taxon>
        <taxon>Lactobacillales</taxon>
        <taxon>Lactobacillaceae</taxon>
        <taxon>Secundilactobacillus</taxon>
    </lineage>
</organism>
<name>A0A1Z5ILH4_9LACO</name>
<dbReference type="InterPro" id="IPR003779">
    <property type="entry name" value="CMD-like"/>
</dbReference>
<keyword evidence="3" id="KW-1185">Reference proteome</keyword>
<dbReference type="InterPro" id="IPR004675">
    <property type="entry name" value="AhpD_core"/>
</dbReference>
<dbReference type="NCBIfam" id="TIGR00778">
    <property type="entry name" value="ahpD_dom"/>
    <property type="match status" value="1"/>
</dbReference>
<evidence type="ECO:0000313" key="2">
    <source>
        <dbReference type="EMBL" id="GAX02579.1"/>
    </source>
</evidence>
<protein>
    <submittedName>
        <fullName evidence="2">Alkylhydroperoxidase</fullName>
    </submittedName>
</protein>
<evidence type="ECO:0000313" key="3">
    <source>
        <dbReference type="Proteomes" id="UP000198430"/>
    </source>
</evidence>
<dbReference type="GO" id="GO:0051920">
    <property type="term" value="F:peroxiredoxin activity"/>
    <property type="evidence" value="ECO:0007669"/>
    <property type="project" value="InterPro"/>
</dbReference>
<dbReference type="InterPro" id="IPR029032">
    <property type="entry name" value="AhpD-like"/>
</dbReference>
<dbReference type="Pfam" id="PF02627">
    <property type="entry name" value="CMD"/>
    <property type="match status" value="1"/>
</dbReference>
<reference evidence="2 3" key="1">
    <citation type="submission" date="2015-11" db="EMBL/GenBank/DDBJ databases">
        <title>Draft genome sequences of new species of the genus Lactobacillus isolated from orchardgrass silage.</title>
        <authorList>
            <person name="Tohno M."/>
            <person name="Tanizawa Y."/>
            <person name="Arita M."/>
        </authorList>
    </citation>
    <scope>NUCLEOTIDE SEQUENCE [LARGE SCALE GENOMIC DNA]</scope>
    <source>
        <strain evidence="2 3">IWT140</strain>
    </source>
</reference>
<proteinExistence type="predicted"/>
<gene>
    <name evidence="2" type="ORF">IWT140_00176</name>
</gene>
<sequence>MSEDYNEKMHELNASYKQVFGAVGDTGAGFRQLHADAVAGGALDAKTKELMAVAVAISIRCDGCITDHVCNAVKAGATQEEINETVKVAIMMSGGPGVIYGGKALAAAKDFLANK</sequence>
<dbReference type="EMBL" id="BCMH01000001">
    <property type="protein sequence ID" value="GAX02579.1"/>
    <property type="molecule type" value="Genomic_DNA"/>
</dbReference>
<dbReference type="PANTHER" id="PTHR33930">
    <property type="entry name" value="ALKYL HYDROPEROXIDE REDUCTASE AHPD"/>
    <property type="match status" value="1"/>
</dbReference>
<dbReference type="Gene3D" id="1.20.1290.10">
    <property type="entry name" value="AhpD-like"/>
    <property type="match status" value="1"/>
</dbReference>
<comment type="caution">
    <text evidence="2">The sequence shown here is derived from an EMBL/GenBank/DDBJ whole genome shotgun (WGS) entry which is preliminary data.</text>
</comment>
<dbReference type="PANTHER" id="PTHR33930:SF2">
    <property type="entry name" value="BLR3452 PROTEIN"/>
    <property type="match status" value="1"/>
</dbReference>
<accession>A0A1Z5ILH4</accession>
<feature type="domain" description="Carboxymuconolactone decarboxylase-like" evidence="1">
    <location>
        <begin position="26"/>
        <end position="106"/>
    </location>
</feature>
<dbReference type="Proteomes" id="UP000198430">
    <property type="component" value="Unassembled WGS sequence"/>
</dbReference>
<dbReference type="SUPFAM" id="SSF69118">
    <property type="entry name" value="AhpD-like"/>
    <property type="match status" value="1"/>
</dbReference>
<dbReference type="AlphaFoldDB" id="A0A1Z5ILH4"/>